<dbReference type="InterPro" id="IPR026082">
    <property type="entry name" value="ABCA"/>
</dbReference>
<evidence type="ECO:0000256" key="8">
    <source>
        <dbReference type="ARBA" id="ARBA00023055"/>
    </source>
</evidence>
<evidence type="ECO:0000313" key="15">
    <source>
        <dbReference type="Proteomes" id="UP000475037"/>
    </source>
</evidence>
<proteinExistence type="predicted"/>
<feature type="transmembrane region" description="Helical" evidence="12">
    <location>
        <begin position="1156"/>
        <end position="1181"/>
    </location>
</feature>
<evidence type="ECO:0000259" key="13">
    <source>
        <dbReference type="PROSITE" id="PS50893"/>
    </source>
</evidence>
<dbReference type="GO" id="GO:0140359">
    <property type="term" value="F:ABC-type transporter activity"/>
    <property type="evidence" value="ECO:0007669"/>
    <property type="project" value="InterPro"/>
</dbReference>
<dbReference type="PANTHER" id="PTHR19229:SF243">
    <property type="entry name" value="ATP-BINDING CASSETTE, SUB-FAMILY A (ABC1), MEMBER 15"/>
    <property type="match status" value="1"/>
</dbReference>
<feature type="domain" description="ABC transporter" evidence="13">
    <location>
        <begin position="1355"/>
        <end position="1588"/>
    </location>
</feature>
<evidence type="ECO:0000256" key="3">
    <source>
        <dbReference type="ARBA" id="ARBA00022692"/>
    </source>
</evidence>
<dbReference type="GO" id="GO:0005524">
    <property type="term" value="F:ATP binding"/>
    <property type="evidence" value="ECO:0007669"/>
    <property type="project" value="UniProtKB-KW"/>
</dbReference>
<dbReference type="SMART" id="SM00382">
    <property type="entry name" value="AAA"/>
    <property type="match status" value="2"/>
</dbReference>
<organism evidence="14 15">
    <name type="scientific">Crocuta crocuta</name>
    <name type="common">Spotted hyena</name>
    <dbReference type="NCBI Taxonomy" id="9678"/>
    <lineage>
        <taxon>Eukaryota</taxon>
        <taxon>Metazoa</taxon>
        <taxon>Chordata</taxon>
        <taxon>Craniata</taxon>
        <taxon>Vertebrata</taxon>
        <taxon>Euteleostomi</taxon>
        <taxon>Mammalia</taxon>
        <taxon>Eutheria</taxon>
        <taxon>Laurasiatheria</taxon>
        <taxon>Carnivora</taxon>
        <taxon>Feliformia</taxon>
        <taxon>Hyaenidae</taxon>
        <taxon>Crocuta</taxon>
    </lineage>
</organism>
<evidence type="ECO:0000256" key="6">
    <source>
        <dbReference type="ARBA" id="ARBA00022840"/>
    </source>
</evidence>
<feature type="transmembrane region" description="Helical" evidence="12">
    <location>
        <begin position="1076"/>
        <end position="1098"/>
    </location>
</feature>
<feature type="transmembrane region" description="Helical" evidence="12">
    <location>
        <begin position="443"/>
        <end position="464"/>
    </location>
</feature>
<dbReference type="GO" id="GO:0012505">
    <property type="term" value="C:endomembrane system"/>
    <property type="evidence" value="ECO:0007669"/>
    <property type="project" value="UniProtKB-SubCell"/>
</dbReference>
<dbReference type="InterPro" id="IPR056264">
    <property type="entry name" value="R2_ABCA1-4-like"/>
</dbReference>
<evidence type="ECO:0000256" key="7">
    <source>
        <dbReference type="ARBA" id="ARBA00022989"/>
    </source>
</evidence>
<keyword evidence="15" id="KW-1185">Reference proteome</keyword>
<dbReference type="InterPro" id="IPR027417">
    <property type="entry name" value="P-loop_NTPase"/>
</dbReference>
<gene>
    <name evidence="14" type="primary">Abca3_1</name>
    <name evidence="14" type="ORF">FOF47_R05137</name>
</gene>
<evidence type="ECO:0000256" key="5">
    <source>
        <dbReference type="ARBA" id="ARBA00022741"/>
    </source>
</evidence>
<feature type="domain" description="ABC transporter" evidence="13">
    <location>
        <begin position="521"/>
        <end position="756"/>
    </location>
</feature>
<keyword evidence="5" id="KW-0547">Nucleotide-binding</keyword>
<dbReference type="GO" id="GO:0016020">
    <property type="term" value="C:membrane"/>
    <property type="evidence" value="ECO:0007669"/>
    <property type="project" value="InterPro"/>
</dbReference>
<feature type="transmembrane region" description="Helical" evidence="12">
    <location>
        <begin position="298"/>
        <end position="327"/>
    </location>
</feature>
<dbReference type="FunFam" id="3.40.50.300:FF:000327">
    <property type="entry name" value="ATP-binding cassette sub-family A member 3"/>
    <property type="match status" value="1"/>
</dbReference>
<dbReference type="PROSITE" id="PS00211">
    <property type="entry name" value="ABC_TRANSPORTER_1"/>
    <property type="match status" value="1"/>
</dbReference>
<keyword evidence="4" id="KW-0677">Repeat</keyword>
<dbReference type="GO" id="GO:0016887">
    <property type="term" value="F:ATP hydrolysis activity"/>
    <property type="evidence" value="ECO:0007669"/>
    <property type="project" value="InterPro"/>
</dbReference>
<accession>A0A6G1B3Q8</accession>
<dbReference type="PANTHER" id="PTHR19229">
    <property type="entry name" value="ATP-BINDING CASSETTE TRANSPORTER SUBFAMILY A ABCA"/>
    <property type="match status" value="1"/>
</dbReference>
<dbReference type="Pfam" id="PF00005">
    <property type="entry name" value="ABC_tran"/>
    <property type="match status" value="2"/>
</dbReference>
<dbReference type="Pfam" id="PF23321">
    <property type="entry name" value="R1_ABCA1"/>
    <property type="match status" value="1"/>
</dbReference>
<feature type="transmembrane region" description="Helical" evidence="12">
    <location>
        <begin position="250"/>
        <end position="278"/>
    </location>
</feature>
<evidence type="ECO:0000256" key="11">
    <source>
        <dbReference type="ARBA" id="ARBA00050894"/>
    </source>
</evidence>
<dbReference type="EMBL" id="VOAJ01002542">
    <property type="protein sequence ID" value="KAF0882143.1"/>
    <property type="molecule type" value="Genomic_DNA"/>
</dbReference>
<evidence type="ECO:0000256" key="12">
    <source>
        <dbReference type="SAM" id="Phobius"/>
    </source>
</evidence>
<comment type="caution">
    <text evidence="14">The sequence shown here is derived from an EMBL/GenBank/DDBJ whole genome shotgun (WGS) entry which is preliminary data.</text>
</comment>
<evidence type="ECO:0000256" key="10">
    <source>
        <dbReference type="ARBA" id="ARBA00023180"/>
    </source>
</evidence>
<feature type="non-terminal residue" evidence="14">
    <location>
        <position position="1684"/>
    </location>
</feature>
<sequence length="1684" mass="193612">MDFSWFHQFMALLWKNFILKRRRLVALSVEFILTLLFAGTLLLTRKILTIKMYGPFNYSLQPIYELPKFLGMPIIFPGPWELAFVPSKSVVVKSIVDCVKRDLHYNFTVQGFSSERDFEEYVKEENNSKKVLAAIIFDHEFQNSDDPLPLKVKYYLRFSSFQRNRYVGFVRTEGWETGVLFSTFPSLGPRSERSSHGGSPGYITEGFLVMQHAVDIAIMKYHNHKATQKLFQEVTVFVQRFPYPAYSHDYFFTFLGIFLPLVILFIFSMNHLTLIQAIVWEKENRLKEYLLMIGLSNWMLWAAYFFAFLSLYSVIILLMCLIFFAKAKPVPVIQYSDPSLVFIFLLCFAIATIFFSFMVSTFFNKSHFAVSVGGFIYFATYFPVVTVSVNFAQMTFTQKLASCLSSNIAMVLGTKFLVKAEMEKIGIKWSNIFSSSKMENFGFAHLLGMFLFDAFLYGLVAWYIEAVFPGEYGVPKPWNFFLLRSHWFGETSKRKKEKRQFYETNQSKYFEAEPTNLVAGIQIKHLCKEFQVQNTTKIAVKDLSLNLYVGQITVLLGYNGAGKSTALSILSGRCLYPATSGEAYINGYDISKQMVQIRKRLGVCPQQNLLFNYLTVSEHLYFYCLVKGIPRKTRLVEIDRMLSAFNLLDKRNAFSYSLSGGMKRRLSVIMALIGNSQVVILDEPTSGMDPVSRRATWDVLQHYKEDHTVLLTTHYMDEADILGDRIAIMVKGSLRCCGSSVFLKKIYGVGYHIIMVKEAHCNVEEILKLIQYHIPAATVEKNANNEISFLLPKEYTHRFEALFTDLEKRRYELGIASFGASVTTMEEVFFRVNDMEDSQVDIPATQTLPPSVISEVSVTNQNRNMSSNERAECSTMNESPAIVFNTGYSLYHQQFWAMFIKRAMFSWRNWKLILLQMLALLGSFTFLSEAEKFSHNKDEKTRQMDLNQYGQTIVPLSISGNSNLTLIFLKHLRTMLESNKHTLKEVQGDLLKYLMENEDCIHLCIVAFSVEVKTNKIILTGLFNNQAYHSPSLTLSILDDILLRTIAGSNASLTVSNKPQPYPRQKKQKATLSNGLQVALNIHFGMALLISGFCLLTVTERVTKAKHIQFLIGVYVPVYWLSALLWDFIIFFITCCLLLGAFIFCQLDIYITDYHFLDTMLIFMLYGWSVIPLMYLLSFLFNRSTSAYIKLILFNYLSGIFSILIDATFRFATKDFILNSLLFFPNYNLAKCIGDYFTFYQIKKWCSENKPPIYLNCSKENTAKNIYSLEEKMIGKYMIIMSITGFICLFLLFFLDTTLWKLRTFLSQYVYFGIYKTFKKEKVSKQLSGESDDEDVQNERQRILEEPQELLNSAVLIKELTKIYFKYPVILAVKNISVTVQKGECFGLLGFNGAGKTTTFKILTGEETVTSGDVFLEQFSITKSLQKVKSKVGYCPQTEALLEYMTGREIMIMYARLWGISEHQIQLYVNRWLNSMQLELHADKLISTYSGGTKRRLSTAIALMGNTSVILLDEPSTGMDPGARRLLWNAVTWTRESGKAIIITSHRMEECDAFCTRLAIMVQGKFMFLGSPQHLKNKFGNIYILKIKVKIDTQEDKLNDLKFFITMTFPGKLGSVLKNENQGILNYYIPRRDNSWGKVFGILEEAKEQFNLEDYSISQITLEQVFLIFANSENTEGDYKEKVP</sequence>
<evidence type="ECO:0000256" key="9">
    <source>
        <dbReference type="ARBA" id="ARBA00023136"/>
    </source>
</evidence>
<feature type="transmembrane region" description="Helical" evidence="12">
    <location>
        <begin position="368"/>
        <end position="388"/>
    </location>
</feature>
<feature type="non-terminal residue" evidence="14">
    <location>
        <position position="1"/>
    </location>
</feature>
<dbReference type="Pfam" id="PF12698">
    <property type="entry name" value="ABC2_membrane_3"/>
    <property type="match status" value="2"/>
</dbReference>
<dbReference type="SUPFAM" id="SSF52540">
    <property type="entry name" value="P-loop containing nucleoside triphosphate hydrolases"/>
    <property type="match status" value="2"/>
</dbReference>
<keyword evidence="3 12" id="KW-0812">Transmembrane</keyword>
<dbReference type="PROSITE" id="PS50893">
    <property type="entry name" value="ABC_TRANSPORTER_2"/>
    <property type="match status" value="2"/>
</dbReference>
<dbReference type="InterPro" id="IPR003439">
    <property type="entry name" value="ABC_transporter-like_ATP-bd"/>
</dbReference>
<reference evidence="14 15" key="1">
    <citation type="submission" date="2019-11" db="EMBL/GenBank/DDBJ databases">
        <authorList>
            <person name="Yang C."/>
            <person name="Li F."/>
        </authorList>
    </citation>
    <scope>NUCLEOTIDE SEQUENCE [LARGE SCALE GENOMIC DNA]</scope>
    <source>
        <strain evidence="14">KB4526</strain>
        <tissue evidence="14">Muscle</tissue>
    </source>
</reference>
<feature type="transmembrane region" description="Helical" evidence="12">
    <location>
        <begin position="339"/>
        <end position="362"/>
    </location>
</feature>
<feature type="transmembrane region" description="Helical" evidence="12">
    <location>
        <begin position="24"/>
        <end position="43"/>
    </location>
</feature>
<dbReference type="InterPro" id="IPR003593">
    <property type="entry name" value="AAA+_ATPase"/>
</dbReference>
<dbReference type="Proteomes" id="UP000475037">
    <property type="component" value="Unassembled WGS sequence"/>
</dbReference>
<feature type="transmembrane region" description="Helical" evidence="12">
    <location>
        <begin position="1274"/>
        <end position="1295"/>
    </location>
</feature>
<name>A0A6G1B3Q8_CROCR</name>
<dbReference type="Gene3D" id="3.40.50.300">
    <property type="entry name" value="P-loop containing nucleotide triphosphate hydrolases"/>
    <property type="match status" value="2"/>
</dbReference>
<keyword evidence="7 12" id="KW-1133">Transmembrane helix</keyword>
<comment type="catalytic activity">
    <reaction evidence="11">
        <text>cholesterol(in) + ATP + H2O = cholesterol(out) + ADP + phosphate + H(+)</text>
        <dbReference type="Rhea" id="RHEA:39051"/>
        <dbReference type="ChEBI" id="CHEBI:15377"/>
        <dbReference type="ChEBI" id="CHEBI:15378"/>
        <dbReference type="ChEBI" id="CHEBI:16113"/>
        <dbReference type="ChEBI" id="CHEBI:30616"/>
        <dbReference type="ChEBI" id="CHEBI:43474"/>
        <dbReference type="ChEBI" id="CHEBI:456216"/>
    </reaction>
    <physiologicalReaction direction="left-to-right" evidence="11">
        <dbReference type="Rhea" id="RHEA:39052"/>
    </physiologicalReaction>
</comment>
<dbReference type="InterPro" id="IPR017871">
    <property type="entry name" value="ABC_transporter-like_CS"/>
</dbReference>
<keyword evidence="9 12" id="KW-0472">Membrane</keyword>
<feature type="transmembrane region" description="Helical" evidence="12">
    <location>
        <begin position="1187"/>
        <end position="1209"/>
    </location>
</feature>
<protein>
    <submittedName>
        <fullName evidence="14">ABCA3 protein</fullName>
    </submittedName>
</protein>
<dbReference type="GO" id="GO:0005737">
    <property type="term" value="C:cytoplasm"/>
    <property type="evidence" value="ECO:0007669"/>
    <property type="project" value="UniProtKB-ARBA"/>
</dbReference>
<keyword evidence="6" id="KW-0067">ATP-binding</keyword>
<evidence type="ECO:0000256" key="1">
    <source>
        <dbReference type="ARBA" id="ARBA00004127"/>
    </source>
</evidence>
<evidence type="ECO:0000256" key="2">
    <source>
        <dbReference type="ARBA" id="ARBA00022448"/>
    </source>
</evidence>
<comment type="subcellular location">
    <subcellularLocation>
        <location evidence="1">Endomembrane system</location>
        <topology evidence="1">Multi-pass membrane protein</topology>
    </subcellularLocation>
</comment>
<evidence type="ECO:0000256" key="4">
    <source>
        <dbReference type="ARBA" id="ARBA00022737"/>
    </source>
</evidence>
<dbReference type="GO" id="GO:0005319">
    <property type="term" value="F:lipid transporter activity"/>
    <property type="evidence" value="ECO:0007669"/>
    <property type="project" value="TreeGrafter"/>
</dbReference>
<keyword evidence="10" id="KW-0325">Glycoprotein</keyword>
<evidence type="ECO:0000313" key="14">
    <source>
        <dbReference type="EMBL" id="KAF0882143.1"/>
    </source>
</evidence>
<dbReference type="FunFam" id="3.40.50.300:FF:000465">
    <property type="entry name" value="ATP-binding cassette, sub-family A (ABC1), member 3"/>
    <property type="match status" value="1"/>
</dbReference>
<keyword evidence="8" id="KW-0445">Lipid transport</keyword>
<keyword evidence="2" id="KW-0813">Transport</keyword>
<feature type="transmembrane region" description="Helical" evidence="12">
    <location>
        <begin position="1118"/>
        <end position="1144"/>
    </location>
</feature>
<dbReference type="InterPro" id="IPR013525">
    <property type="entry name" value="ABC2_TM"/>
</dbReference>
<dbReference type="CDD" id="cd03263">
    <property type="entry name" value="ABC_subfamily_A"/>
    <property type="match status" value="2"/>
</dbReference>